<dbReference type="Gene3D" id="2.160.20.10">
    <property type="entry name" value="Single-stranded right-handed beta-helix, Pectin lyase-like"/>
    <property type="match status" value="1"/>
</dbReference>
<evidence type="ECO:0000259" key="2">
    <source>
        <dbReference type="Pfam" id="PF05048"/>
    </source>
</evidence>
<evidence type="ECO:0000313" key="4">
    <source>
        <dbReference type="Proteomes" id="UP000051035"/>
    </source>
</evidence>
<dbReference type="InterPro" id="IPR012334">
    <property type="entry name" value="Pectin_lyas_fold"/>
</dbReference>
<dbReference type="AlphaFoldDB" id="A0A0S8J8H1"/>
<accession>A0A0S8J8H1</accession>
<evidence type="ECO:0000313" key="3">
    <source>
        <dbReference type="EMBL" id="KPL06007.1"/>
    </source>
</evidence>
<organism evidence="3 4">
    <name type="scientific">candidate division TA06 bacterium SM1_40</name>
    <dbReference type="NCBI Taxonomy" id="1703773"/>
    <lineage>
        <taxon>Bacteria</taxon>
        <taxon>Bacteria division TA06</taxon>
    </lineage>
</organism>
<dbReference type="InterPro" id="IPR011050">
    <property type="entry name" value="Pectin_lyase_fold/virulence"/>
</dbReference>
<dbReference type="InterPro" id="IPR007742">
    <property type="entry name" value="NosD_dom"/>
</dbReference>
<proteinExistence type="predicted"/>
<feature type="non-terminal residue" evidence="3">
    <location>
        <position position="482"/>
    </location>
</feature>
<feature type="domain" description="Periplasmic copper-binding protein NosD beta helix" evidence="2">
    <location>
        <begin position="131"/>
        <end position="276"/>
    </location>
</feature>
<dbReference type="Proteomes" id="UP000051035">
    <property type="component" value="Unassembled WGS sequence"/>
</dbReference>
<feature type="chain" id="PRO_5006648814" description="Periplasmic copper-binding protein NosD beta helix domain-containing protein" evidence="1">
    <location>
        <begin position="23"/>
        <end position="482"/>
    </location>
</feature>
<sequence>MNKRMPLVCVTLVLGLSISVSATVLHVPGQYPTIQAGIDAAGEGDTVLVADGTYTGDGNRDLDFGGVNMVVMSENGPEVTIIDCEGSSVDPHRAFFFHGGEDQSSVVQGFEITNGYAVGLYPFSDGGGILCISSSPNIMWNTITDNVAVYAGAISCDYSSARIANNIFVGNAAFENAGAIGCDYSDVTIADNTLVLNSAGFGAGAIGFGNSSNLTITGNMILRNTAGWGGGGIGCAYSAGLIMENTFAENSADSVGGGIGVGWQSSLAVVENTMAGNVAPFGGAVWCDSACTVTMINSISWEDSAALGREICMENRYGAPSSVTVSYSDVDGGEVQVYVAPGCVLNWGDGNIDAFPEFVLRSKQDYRLLWGSPCIDAGHPDTLDPDNTRCDMGAYYFDQTEYMTLYLSPDGAVVVPGGQLGVTYTVINRWAQPETFWVQTEVQLPGGGTLNVIGPDRYTLPPDFTVQRYLTHNVPMGAPLGL</sequence>
<keyword evidence="1" id="KW-0732">Signal</keyword>
<dbReference type="Pfam" id="PF05048">
    <property type="entry name" value="NosD"/>
    <property type="match status" value="1"/>
</dbReference>
<dbReference type="EMBL" id="LJVA01000158">
    <property type="protein sequence ID" value="KPL06007.1"/>
    <property type="molecule type" value="Genomic_DNA"/>
</dbReference>
<protein>
    <recommendedName>
        <fullName evidence="2">Periplasmic copper-binding protein NosD beta helix domain-containing protein</fullName>
    </recommendedName>
</protein>
<comment type="caution">
    <text evidence="3">The sequence shown here is derived from an EMBL/GenBank/DDBJ whole genome shotgun (WGS) entry which is preliminary data.</text>
</comment>
<reference evidence="3 4" key="1">
    <citation type="journal article" date="2015" name="Microbiome">
        <title>Genomic resolution of linkages in carbon, nitrogen, and sulfur cycling among widespread estuary sediment bacteria.</title>
        <authorList>
            <person name="Baker B.J."/>
            <person name="Lazar C.S."/>
            <person name="Teske A.P."/>
            <person name="Dick G.J."/>
        </authorList>
    </citation>
    <scope>NUCLEOTIDE SEQUENCE [LARGE SCALE GENOMIC DNA]</scope>
    <source>
        <strain evidence="3">SM1_40</strain>
    </source>
</reference>
<gene>
    <name evidence="3" type="ORF">AMJ71_10175</name>
</gene>
<dbReference type="SUPFAM" id="SSF51126">
    <property type="entry name" value="Pectin lyase-like"/>
    <property type="match status" value="1"/>
</dbReference>
<evidence type="ECO:0000256" key="1">
    <source>
        <dbReference type="SAM" id="SignalP"/>
    </source>
</evidence>
<name>A0A0S8J8H1_UNCT6</name>
<feature type="signal peptide" evidence="1">
    <location>
        <begin position="1"/>
        <end position="22"/>
    </location>
</feature>